<dbReference type="AlphaFoldDB" id="A0A9Q0FCN7"/>
<dbReference type="GO" id="GO:0008270">
    <property type="term" value="F:zinc ion binding"/>
    <property type="evidence" value="ECO:0007669"/>
    <property type="project" value="UniProtKB-KW"/>
</dbReference>
<dbReference type="PROSITE" id="PS50158">
    <property type="entry name" value="ZF_CCHC"/>
    <property type="match status" value="1"/>
</dbReference>
<sequence length="583" mass="63326">MASPPLAGSGYGQPATPNPCLSHASDSPNSYPPDVAMNIAVPSPAMTSSFKEKLVAGKSASTTIADDFVEQDDDIVAYQTPKGPVVKLSDRYRSMLHKRWANTLIVKLWGRTIGFKSLCSKLPHLWSLKEGVRVVDLEKNFYFVRFNNRQDYMHALTDGPWIVFGHCLTVEPWIPQFNPATQKIKSVVAWVQIPELSCEYYDRRLLHTVCNMIGRLVRIDYNTEEAIRGRYARVALELDLEKPLQSQVFVDSKWFHISYENIPQICFSCGHAGHLMANCPVEGSIPVVDVAVDEALNQAPAVAPTTASTSMAQQPRGEWMVAAPRQRRPPRNGIMQQRKEGAPGKESAPPKGFNEGSRSGSRFDILTDYMPVNRPFPLIKEPLQPPSLVTSKEKIVNGVISGIASSLGDQGITAPLIPTISPLSLLSNSKSTSDQAINAPLIPNISPLSLPKSSSDQGINAPLIPKISPLSLPSNSKSKSTSTPTTTSTPNPHLQSLPLSSQLISATNLASHQVTTSKSDTTLPPFKSSASDIHARLDASSTLSKQDKDKKDIGDDQSTASRAPSTFLTALTTDTNDTLVSSP</sequence>
<keyword evidence="1" id="KW-0862">Zinc</keyword>
<evidence type="ECO:0000256" key="2">
    <source>
        <dbReference type="SAM" id="MobiDB-lite"/>
    </source>
</evidence>
<keyword evidence="5" id="KW-1185">Reference proteome</keyword>
<dbReference type="PANTHER" id="PTHR31286">
    <property type="entry name" value="GLYCINE-RICH CELL WALL STRUCTURAL PROTEIN 1.8-LIKE"/>
    <property type="match status" value="1"/>
</dbReference>
<dbReference type="OrthoDB" id="1720039at2759"/>
<dbReference type="PANTHER" id="PTHR31286:SF99">
    <property type="entry name" value="DUF4283 DOMAIN-CONTAINING PROTEIN"/>
    <property type="match status" value="1"/>
</dbReference>
<proteinExistence type="predicted"/>
<feature type="compositionally biased region" description="Low complexity" evidence="2">
    <location>
        <begin position="462"/>
        <end position="496"/>
    </location>
</feature>
<feature type="region of interest" description="Disordered" evidence="2">
    <location>
        <begin position="451"/>
        <end position="496"/>
    </location>
</feature>
<feature type="region of interest" description="Disordered" evidence="2">
    <location>
        <begin position="510"/>
        <end position="583"/>
    </location>
</feature>
<evidence type="ECO:0000256" key="1">
    <source>
        <dbReference type="PROSITE-ProRule" id="PRU00047"/>
    </source>
</evidence>
<dbReference type="EMBL" id="JAKUCV010006304">
    <property type="protein sequence ID" value="KAJ4827932.1"/>
    <property type="molecule type" value="Genomic_DNA"/>
</dbReference>
<name>A0A9Q0FCN7_9ROSI</name>
<feature type="region of interest" description="Disordered" evidence="2">
    <location>
        <begin position="325"/>
        <end position="361"/>
    </location>
</feature>
<reference evidence="4" key="1">
    <citation type="submission" date="2022-02" db="EMBL/GenBank/DDBJ databases">
        <authorList>
            <person name="Henning P.M."/>
            <person name="McCubbin A.G."/>
            <person name="Shore J.S."/>
        </authorList>
    </citation>
    <scope>NUCLEOTIDE SEQUENCE</scope>
    <source>
        <strain evidence="4">F60SS</strain>
        <tissue evidence="4">Leaves</tissue>
    </source>
</reference>
<gene>
    <name evidence="4" type="ORF">Tsubulata_041745</name>
</gene>
<feature type="domain" description="CCHC-type" evidence="3">
    <location>
        <begin position="266"/>
        <end position="280"/>
    </location>
</feature>
<dbReference type="InterPro" id="IPR040256">
    <property type="entry name" value="At4g02000-like"/>
</dbReference>
<reference evidence="4" key="2">
    <citation type="journal article" date="2023" name="Plants (Basel)">
        <title>Annotation of the Turnera subulata (Passifloraceae) Draft Genome Reveals the S-Locus Evolved after the Divergence of Turneroideae from Passifloroideae in a Stepwise Manner.</title>
        <authorList>
            <person name="Henning P.M."/>
            <person name="Roalson E.H."/>
            <person name="Mir W."/>
            <person name="McCubbin A.G."/>
            <person name="Shore J.S."/>
        </authorList>
    </citation>
    <scope>NUCLEOTIDE SEQUENCE</scope>
    <source>
        <strain evidence="4">F60SS</strain>
    </source>
</reference>
<evidence type="ECO:0000259" key="3">
    <source>
        <dbReference type="PROSITE" id="PS50158"/>
    </source>
</evidence>
<dbReference type="GO" id="GO:0003676">
    <property type="term" value="F:nucleic acid binding"/>
    <property type="evidence" value="ECO:0007669"/>
    <property type="project" value="InterPro"/>
</dbReference>
<feature type="compositionally biased region" description="Polar residues" evidence="2">
    <location>
        <begin position="510"/>
        <end position="522"/>
    </location>
</feature>
<comment type="caution">
    <text evidence="4">The sequence shown here is derived from an EMBL/GenBank/DDBJ whole genome shotgun (WGS) entry which is preliminary data.</text>
</comment>
<feature type="compositionally biased region" description="Basic and acidic residues" evidence="2">
    <location>
        <begin position="545"/>
        <end position="554"/>
    </location>
</feature>
<dbReference type="Pfam" id="PF14111">
    <property type="entry name" value="DUF4283"/>
    <property type="match status" value="1"/>
</dbReference>
<dbReference type="Proteomes" id="UP001141552">
    <property type="component" value="Unassembled WGS sequence"/>
</dbReference>
<organism evidence="4 5">
    <name type="scientific">Turnera subulata</name>
    <dbReference type="NCBI Taxonomy" id="218843"/>
    <lineage>
        <taxon>Eukaryota</taxon>
        <taxon>Viridiplantae</taxon>
        <taxon>Streptophyta</taxon>
        <taxon>Embryophyta</taxon>
        <taxon>Tracheophyta</taxon>
        <taxon>Spermatophyta</taxon>
        <taxon>Magnoliopsida</taxon>
        <taxon>eudicotyledons</taxon>
        <taxon>Gunneridae</taxon>
        <taxon>Pentapetalae</taxon>
        <taxon>rosids</taxon>
        <taxon>fabids</taxon>
        <taxon>Malpighiales</taxon>
        <taxon>Passifloraceae</taxon>
        <taxon>Turnera</taxon>
    </lineage>
</organism>
<dbReference type="InterPro" id="IPR001878">
    <property type="entry name" value="Znf_CCHC"/>
</dbReference>
<feature type="compositionally biased region" description="Low complexity" evidence="2">
    <location>
        <begin position="566"/>
        <end position="583"/>
    </location>
</feature>
<evidence type="ECO:0000313" key="4">
    <source>
        <dbReference type="EMBL" id="KAJ4827932.1"/>
    </source>
</evidence>
<keyword evidence="1" id="KW-0863">Zinc-finger</keyword>
<evidence type="ECO:0000313" key="5">
    <source>
        <dbReference type="Proteomes" id="UP001141552"/>
    </source>
</evidence>
<protein>
    <recommendedName>
        <fullName evidence="3">CCHC-type domain-containing protein</fullName>
    </recommendedName>
</protein>
<dbReference type="InterPro" id="IPR025558">
    <property type="entry name" value="DUF4283"/>
</dbReference>
<feature type="region of interest" description="Disordered" evidence="2">
    <location>
        <begin position="1"/>
        <end position="28"/>
    </location>
</feature>
<keyword evidence="1" id="KW-0479">Metal-binding</keyword>
<accession>A0A9Q0FCN7</accession>